<protein>
    <recommendedName>
        <fullName evidence="2">DUF7907 domain-containing protein</fullName>
    </recommendedName>
</protein>
<dbReference type="STRING" id="1245745.A0A0A2VZU3"/>
<feature type="domain" description="DUF7907" evidence="2">
    <location>
        <begin position="24"/>
        <end position="185"/>
    </location>
</feature>
<dbReference type="OrthoDB" id="3515453at2759"/>
<name>A0A0A2VZU3_BEABA</name>
<feature type="chain" id="PRO_5001996222" description="DUF7907 domain-containing protein" evidence="1">
    <location>
        <begin position="20"/>
        <end position="188"/>
    </location>
</feature>
<dbReference type="EMBL" id="ANFO01000846">
    <property type="protein sequence ID" value="KGQ06244.1"/>
    <property type="molecule type" value="Genomic_DNA"/>
</dbReference>
<gene>
    <name evidence="3" type="ORF">BBAD15_g8436</name>
</gene>
<keyword evidence="1" id="KW-0732">Signal</keyword>
<feature type="signal peptide" evidence="1">
    <location>
        <begin position="1"/>
        <end position="19"/>
    </location>
</feature>
<evidence type="ECO:0000259" key="2">
    <source>
        <dbReference type="Pfam" id="PF25484"/>
    </source>
</evidence>
<dbReference type="InterPro" id="IPR057229">
    <property type="entry name" value="DUF7907"/>
</dbReference>
<dbReference type="AlphaFoldDB" id="A0A0A2VZU3"/>
<dbReference type="HOGENOM" id="CLU_081634_0_0_1"/>
<proteinExistence type="predicted"/>
<accession>A0A0A2VZU3</accession>
<organism evidence="3 4">
    <name type="scientific">Beauveria bassiana D1-5</name>
    <dbReference type="NCBI Taxonomy" id="1245745"/>
    <lineage>
        <taxon>Eukaryota</taxon>
        <taxon>Fungi</taxon>
        <taxon>Dikarya</taxon>
        <taxon>Ascomycota</taxon>
        <taxon>Pezizomycotina</taxon>
        <taxon>Sordariomycetes</taxon>
        <taxon>Hypocreomycetidae</taxon>
        <taxon>Hypocreales</taxon>
        <taxon>Cordycipitaceae</taxon>
        <taxon>Beauveria</taxon>
    </lineage>
</organism>
<reference evidence="3 4" key="1">
    <citation type="submission" date="2012-10" db="EMBL/GenBank/DDBJ databases">
        <title>Genome sequencing and analysis of entomopathogenic fungi Beauveria bassiana D1-5.</title>
        <authorList>
            <person name="Li Q."/>
            <person name="Wang L."/>
            <person name="Zhang Z."/>
            <person name="Wang Q."/>
            <person name="Ren J."/>
            <person name="Wang M."/>
            <person name="Xu W."/>
            <person name="Wang J."/>
            <person name="Lu Y."/>
            <person name="Du Q."/>
            <person name="Sun Z."/>
        </authorList>
    </citation>
    <scope>NUCLEOTIDE SEQUENCE [LARGE SCALE GENOMIC DNA]</scope>
    <source>
        <strain evidence="3 4">D1-5</strain>
    </source>
</reference>
<evidence type="ECO:0000256" key="1">
    <source>
        <dbReference type="SAM" id="SignalP"/>
    </source>
</evidence>
<dbReference type="eggNOG" id="ENOG502STWI">
    <property type="taxonomic scope" value="Eukaryota"/>
</dbReference>
<evidence type="ECO:0000313" key="4">
    <source>
        <dbReference type="Proteomes" id="UP000030106"/>
    </source>
</evidence>
<comment type="caution">
    <text evidence="3">The sequence shown here is derived from an EMBL/GenBank/DDBJ whole genome shotgun (WGS) entry which is preliminary data.</text>
</comment>
<evidence type="ECO:0000313" key="3">
    <source>
        <dbReference type="EMBL" id="KGQ06244.1"/>
    </source>
</evidence>
<dbReference type="Proteomes" id="UP000030106">
    <property type="component" value="Unassembled WGS sequence"/>
</dbReference>
<sequence>MKTATVATSFLASTFAVSAQPVQSEPFNIQLKSYDTGVDGNYIGACHSGAAIENLCLTNRPVTMHLNSTRGQDPNNGLLTWLLPSNLPVDSAMRLIPDPSTNVAQAVFFPGPVNGQQVRFIDDELFLVSSIDDTKDPIEVDVPKPIANWYICNTYFTGYRYKTLSWVYGKAGPQNPTCVKVSVRRNFE</sequence>
<dbReference type="Pfam" id="PF25484">
    <property type="entry name" value="DUF7907"/>
    <property type="match status" value="1"/>
</dbReference>